<dbReference type="EMBL" id="JACGWY010000001">
    <property type="protein sequence ID" value="MBA8815055.1"/>
    <property type="molecule type" value="Genomic_DNA"/>
</dbReference>
<evidence type="ECO:0008006" key="4">
    <source>
        <dbReference type="Google" id="ProtNLM"/>
    </source>
</evidence>
<keyword evidence="3" id="KW-1185">Reference proteome</keyword>
<gene>
    <name evidence="2" type="ORF">FHX48_000107</name>
</gene>
<sequence length="129" mass="13334">MRGKVGLVVGLAAGYVLGTRAGRKRYEQIKTQAQKVWELDPVQNQVSKVKDFGTSAALAVPNALWDGAVKITKAVAAKGSAGDRVDAGVAAAQKSKRDIADAATVTAEEAEAAAKKAADDIDEKLNGGK</sequence>
<evidence type="ECO:0000313" key="3">
    <source>
        <dbReference type="Proteomes" id="UP000526083"/>
    </source>
</evidence>
<name>A0A7W3PK08_9MICO</name>
<reference evidence="2 3" key="1">
    <citation type="submission" date="2020-07" db="EMBL/GenBank/DDBJ databases">
        <title>Sequencing the genomes of 1000 actinobacteria strains.</title>
        <authorList>
            <person name="Klenk H.-P."/>
        </authorList>
    </citation>
    <scope>NUCLEOTIDE SEQUENCE [LARGE SCALE GENOMIC DNA]</scope>
    <source>
        <strain evidence="2 3">DSM 27576</strain>
    </source>
</reference>
<dbReference type="Proteomes" id="UP000526083">
    <property type="component" value="Unassembled WGS sequence"/>
</dbReference>
<proteinExistence type="predicted"/>
<evidence type="ECO:0000313" key="2">
    <source>
        <dbReference type="EMBL" id="MBA8815055.1"/>
    </source>
</evidence>
<protein>
    <recommendedName>
        <fullName evidence="4">YtxH domain-containing protein</fullName>
    </recommendedName>
</protein>
<organism evidence="2 3">
    <name type="scientific">Microbacterium halimionae</name>
    <dbReference type="NCBI Taxonomy" id="1526413"/>
    <lineage>
        <taxon>Bacteria</taxon>
        <taxon>Bacillati</taxon>
        <taxon>Actinomycetota</taxon>
        <taxon>Actinomycetes</taxon>
        <taxon>Micrococcales</taxon>
        <taxon>Microbacteriaceae</taxon>
        <taxon>Microbacterium</taxon>
    </lineage>
</organism>
<evidence type="ECO:0000256" key="1">
    <source>
        <dbReference type="SAM" id="Coils"/>
    </source>
</evidence>
<feature type="coiled-coil region" evidence="1">
    <location>
        <begin position="100"/>
        <end position="127"/>
    </location>
</feature>
<accession>A0A7W3PK08</accession>
<dbReference type="AlphaFoldDB" id="A0A7W3PK08"/>
<keyword evidence="1" id="KW-0175">Coiled coil</keyword>
<comment type="caution">
    <text evidence="2">The sequence shown here is derived from an EMBL/GenBank/DDBJ whole genome shotgun (WGS) entry which is preliminary data.</text>
</comment>
<dbReference type="RefSeq" id="WP_167044549.1">
    <property type="nucleotide sequence ID" value="NZ_JAAOZB010000001.1"/>
</dbReference>